<dbReference type="EMBL" id="JBBMQX010000025">
    <property type="protein sequence ID" value="MEM5534672.1"/>
    <property type="molecule type" value="Genomic_DNA"/>
</dbReference>
<evidence type="ECO:0000313" key="1">
    <source>
        <dbReference type="EMBL" id="MEM5534672.1"/>
    </source>
</evidence>
<proteinExistence type="predicted"/>
<accession>A0ABU9TN42</accession>
<keyword evidence="2" id="KW-1185">Reference proteome</keyword>
<dbReference type="Proteomes" id="UP001457661">
    <property type="component" value="Unassembled WGS sequence"/>
</dbReference>
<protein>
    <recommendedName>
        <fullName evidence="3">Orphan protein</fullName>
    </recommendedName>
</protein>
<name>A0ABU9TN42_9GAMM</name>
<dbReference type="RefSeq" id="WP_169060862.1">
    <property type="nucleotide sequence ID" value="NZ_JABCAH010000008.1"/>
</dbReference>
<reference evidence="1 2" key="1">
    <citation type="submission" date="2024-03" db="EMBL/GenBank/DDBJ databases">
        <title>Community enrichment and isolation of bacterial strains for fucoidan degradation.</title>
        <authorList>
            <person name="Sichert A."/>
        </authorList>
    </citation>
    <scope>NUCLEOTIDE SEQUENCE [LARGE SCALE GENOMIC DNA]</scope>
    <source>
        <strain evidence="1 2">AS26</strain>
    </source>
</reference>
<organism evidence="1 2">
    <name type="scientific">Pseudoalteromonas arctica</name>
    <dbReference type="NCBI Taxonomy" id="394751"/>
    <lineage>
        <taxon>Bacteria</taxon>
        <taxon>Pseudomonadati</taxon>
        <taxon>Pseudomonadota</taxon>
        <taxon>Gammaproteobacteria</taxon>
        <taxon>Alteromonadales</taxon>
        <taxon>Pseudoalteromonadaceae</taxon>
        <taxon>Pseudoalteromonas</taxon>
    </lineage>
</organism>
<comment type="caution">
    <text evidence="1">The sequence shown here is derived from an EMBL/GenBank/DDBJ whole genome shotgun (WGS) entry which is preliminary data.</text>
</comment>
<evidence type="ECO:0000313" key="2">
    <source>
        <dbReference type="Proteomes" id="UP001457661"/>
    </source>
</evidence>
<gene>
    <name evidence="1" type="ORF">WNY57_19795</name>
</gene>
<evidence type="ECO:0008006" key="3">
    <source>
        <dbReference type="Google" id="ProtNLM"/>
    </source>
</evidence>
<sequence length="133" mass="14671">MFLEIALLALLLVLVTITYKVLPHRELGNKKPTIAVMPKYKTKVNASISASELDEVLAVYGFSKVNVKNDADKYTRGSVLGDISIKLAKVNVFVSCISPSRKEVCVEAGWVAVFDTGDHWQFLKELSEKLADA</sequence>